<dbReference type="VEuPathDB" id="FungiDB:PC110_g666"/>
<feature type="compositionally biased region" description="Polar residues" evidence="1">
    <location>
        <begin position="323"/>
        <end position="335"/>
    </location>
</feature>
<evidence type="ECO:0000313" key="3">
    <source>
        <dbReference type="Proteomes" id="UP000760860"/>
    </source>
</evidence>
<protein>
    <submittedName>
        <fullName evidence="2">Uncharacterized protein</fullName>
    </submittedName>
</protein>
<evidence type="ECO:0000256" key="1">
    <source>
        <dbReference type="SAM" id="MobiDB-lite"/>
    </source>
</evidence>
<reference evidence="2" key="1">
    <citation type="submission" date="2018-05" db="EMBL/GenBank/DDBJ databases">
        <title>Effector identification in a new, highly contiguous assembly of the strawberry crown rot pathogen Phytophthora cactorum.</title>
        <authorList>
            <person name="Armitage A.D."/>
            <person name="Nellist C.F."/>
            <person name="Bates H."/>
            <person name="Vickerstaff R.J."/>
            <person name="Harrison R.J."/>
        </authorList>
    </citation>
    <scope>NUCLEOTIDE SEQUENCE</scope>
    <source>
        <strain evidence="2">P421</strain>
    </source>
</reference>
<comment type="caution">
    <text evidence="2">The sequence shown here is derived from an EMBL/GenBank/DDBJ whole genome shotgun (WGS) entry which is preliminary data.</text>
</comment>
<sequence length="349" mass="38909">MLVAQNRADELVPLVAEADLRVTQVRCQYIVECDLRLNRKRKRDVLTDTYTRPVLARVPATPVTVSSQNETIGGLALADALEANDSILSSDDDENIAEVQRQNLPLGPPRPRIDSIREATPDSATTDTLPSLLEFWQRSDHAPFHATLVVHGLYDIGFCERGLSIMHLATETTAARAQASDVGINIADFSRKNKLQPAPSATSLHQILSALQNLKVFSRKFYQDTVSNGIDKALRFLGQYGESDFRHTHMCQAIVFWISFKLSKFRARVLAGDMALAALVAGEFCRIDPVLAEINEYYGNKDPRHDQSKTRKIRRDVKRQASRRPQTPFPNKSSMVASVAALSIKGRMP</sequence>
<feature type="compositionally biased region" description="Basic residues" evidence="1">
    <location>
        <begin position="310"/>
        <end position="322"/>
    </location>
</feature>
<dbReference type="AlphaFoldDB" id="A0A8T1I9W4"/>
<accession>A0A8T1I9W4</accession>
<dbReference type="VEuPathDB" id="FungiDB:PC110_g667"/>
<dbReference type="Proteomes" id="UP000760860">
    <property type="component" value="Unassembled WGS sequence"/>
</dbReference>
<name>A0A8T1I9W4_9STRA</name>
<feature type="region of interest" description="Disordered" evidence="1">
    <location>
        <begin position="301"/>
        <end position="335"/>
    </location>
</feature>
<evidence type="ECO:0000313" key="2">
    <source>
        <dbReference type="EMBL" id="KAG3221489.1"/>
    </source>
</evidence>
<gene>
    <name evidence="2" type="ORF">PC129_g7777</name>
</gene>
<organism evidence="2 3">
    <name type="scientific">Phytophthora cactorum</name>
    <dbReference type="NCBI Taxonomy" id="29920"/>
    <lineage>
        <taxon>Eukaryota</taxon>
        <taxon>Sar</taxon>
        <taxon>Stramenopiles</taxon>
        <taxon>Oomycota</taxon>
        <taxon>Peronosporomycetes</taxon>
        <taxon>Peronosporales</taxon>
        <taxon>Peronosporaceae</taxon>
        <taxon>Phytophthora</taxon>
    </lineage>
</organism>
<proteinExistence type="predicted"/>
<dbReference type="EMBL" id="RCMV01000217">
    <property type="protein sequence ID" value="KAG3221489.1"/>
    <property type="molecule type" value="Genomic_DNA"/>
</dbReference>